<dbReference type="InterPro" id="IPR007656">
    <property type="entry name" value="GTD-bd"/>
</dbReference>
<evidence type="ECO:0000256" key="5">
    <source>
        <dbReference type="SAM" id="Coils"/>
    </source>
</evidence>
<reference evidence="8 9" key="1">
    <citation type="journal article" date="2021" name="Comput. Struct. Biotechnol. J.">
        <title>De novo genome assembly of the potent medicinal plant Rehmannia glutinosa using nanopore technology.</title>
        <authorList>
            <person name="Ma L."/>
            <person name="Dong C."/>
            <person name="Song C."/>
            <person name="Wang X."/>
            <person name="Zheng X."/>
            <person name="Niu Y."/>
            <person name="Chen S."/>
            <person name="Feng W."/>
        </authorList>
    </citation>
    <scope>NUCLEOTIDE SEQUENCE [LARGE SCALE GENOMIC DNA]</scope>
    <source>
        <strain evidence="8">DH-2019</strain>
    </source>
</reference>
<comment type="caution">
    <text evidence="8">The sequence shown here is derived from an EMBL/GenBank/DDBJ whole genome shotgun (WGS) entry which is preliminary data.</text>
</comment>
<dbReference type="PANTHER" id="PTHR31422:SF1">
    <property type="entry name" value="GTD-BINDING DOMAIN-CONTAINING PROTEIN"/>
    <property type="match status" value="1"/>
</dbReference>
<sequence length="491" mass="54642">MADYNIPMSQSEISALKDTLCAQQKLLQKLYNELDAEREASATAASEALSVILRLQGEKAAVKMEAEQYKRLAEEKMCHAEESFAIIEDIIYQKEMEVAALDYQVQAYRYKLLSMGCADPGGGENKFPENLLQRNESLSGDTSLSRRNSAPVLLKYKKAMIERESSLSPEMDLVSKSVEELTGGEINDVASDSDKKTDNNNSTNGGIVSYGEQIRKLEIRVKEIAGANYTSSRNEIRSPSSLSSRLSVGNLSYLSNSGNLQPEGRSPSPQLSIGVVNEIDQMKYPRSPSPLLSISNQYDPNKVVVLNGAEQTKHREAVYDPCSPSVHDVFEVPQVDEYCSSYESSTKDKKKESRDLVHPEAVKLSDKDQPDWLKKLLQSTHNGKNVCKPSDVAAIDRALVQPTTSVGESRPNLNQLNANSRISEIETRADESANREEELKLLKEIKEQLNVLHDEVRSQKVTKSSVREKPSLCPLPEKVEQHFKFRKPGGS</sequence>
<dbReference type="Pfam" id="PF04576">
    <property type="entry name" value="Zein-binding"/>
    <property type="match status" value="1"/>
</dbReference>
<evidence type="ECO:0000256" key="6">
    <source>
        <dbReference type="SAM" id="MobiDB-lite"/>
    </source>
</evidence>
<keyword evidence="4" id="KW-0472">Membrane</keyword>
<dbReference type="EMBL" id="JABTTQ020000005">
    <property type="protein sequence ID" value="KAK6156634.1"/>
    <property type="molecule type" value="Genomic_DNA"/>
</dbReference>
<evidence type="ECO:0000256" key="4">
    <source>
        <dbReference type="ARBA" id="ARBA00023136"/>
    </source>
</evidence>
<evidence type="ECO:0000313" key="9">
    <source>
        <dbReference type="Proteomes" id="UP001318860"/>
    </source>
</evidence>
<keyword evidence="3" id="KW-1133">Transmembrane helix</keyword>
<evidence type="ECO:0000259" key="7">
    <source>
        <dbReference type="PROSITE" id="PS51775"/>
    </source>
</evidence>
<comment type="subcellular location">
    <subcellularLocation>
        <location evidence="1">Membrane</location>
    </subcellularLocation>
</comment>
<keyword evidence="5" id="KW-0175">Coiled coil</keyword>
<evidence type="ECO:0000256" key="1">
    <source>
        <dbReference type="ARBA" id="ARBA00004370"/>
    </source>
</evidence>
<feature type="domain" description="GTD-binding" evidence="7">
    <location>
        <begin position="11"/>
        <end position="109"/>
    </location>
</feature>
<organism evidence="8 9">
    <name type="scientific">Rehmannia glutinosa</name>
    <name type="common">Chinese foxglove</name>
    <dbReference type="NCBI Taxonomy" id="99300"/>
    <lineage>
        <taxon>Eukaryota</taxon>
        <taxon>Viridiplantae</taxon>
        <taxon>Streptophyta</taxon>
        <taxon>Embryophyta</taxon>
        <taxon>Tracheophyta</taxon>
        <taxon>Spermatophyta</taxon>
        <taxon>Magnoliopsida</taxon>
        <taxon>eudicotyledons</taxon>
        <taxon>Gunneridae</taxon>
        <taxon>Pentapetalae</taxon>
        <taxon>asterids</taxon>
        <taxon>lamiids</taxon>
        <taxon>Lamiales</taxon>
        <taxon>Orobanchaceae</taxon>
        <taxon>Rehmannieae</taxon>
        <taxon>Rehmannia</taxon>
    </lineage>
</organism>
<keyword evidence="9" id="KW-1185">Reference proteome</keyword>
<gene>
    <name evidence="8" type="ORF">DH2020_010882</name>
</gene>
<protein>
    <recommendedName>
        <fullName evidence="7">GTD-binding domain-containing protein</fullName>
    </recommendedName>
</protein>
<accession>A0ABR0XBU9</accession>
<dbReference type="PROSITE" id="PS51775">
    <property type="entry name" value="GTD_BINDING"/>
    <property type="match status" value="1"/>
</dbReference>
<feature type="coiled-coil region" evidence="5">
    <location>
        <begin position="428"/>
        <end position="462"/>
    </location>
</feature>
<keyword evidence="2" id="KW-0812">Transmembrane</keyword>
<evidence type="ECO:0000256" key="2">
    <source>
        <dbReference type="ARBA" id="ARBA00022692"/>
    </source>
</evidence>
<name>A0ABR0XBU9_REHGL</name>
<evidence type="ECO:0000256" key="3">
    <source>
        <dbReference type="ARBA" id="ARBA00022989"/>
    </source>
</evidence>
<evidence type="ECO:0000313" key="8">
    <source>
        <dbReference type="EMBL" id="KAK6156634.1"/>
    </source>
</evidence>
<dbReference type="Proteomes" id="UP001318860">
    <property type="component" value="Unassembled WGS sequence"/>
</dbReference>
<proteinExistence type="predicted"/>
<dbReference type="PANTHER" id="PTHR31422">
    <property type="entry name" value="BNAANNG28530D PROTEIN"/>
    <property type="match status" value="1"/>
</dbReference>
<feature type="region of interest" description="Disordered" evidence="6">
    <location>
        <begin position="184"/>
        <end position="207"/>
    </location>
</feature>